<dbReference type="RefSeq" id="WP_090635667.1">
    <property type="nucleotide sequence ID" value="NZ_CVRB01000003.1"/>
</dbReference>
<proteinExistence type="predicted"/>
<evidence type="ECO:0000313" key="1">
    <source>
        <dbReference type="EMBL" id="CRK83316.1"/>
    </source>
</evidence>
<keyword evidence="2" id="KW-1185">Reference proteome</keyword>
<dbReference type="STRING" id="1499688.BN000_03280"/>
<protein>
    <submittedName>
        <fullName evidence="1">Uncharacterized protein</fullName>
    </submittedName>
</protein>
<gene>
    <name evidence="1" type="ORF">BN000_03280</name>
</gene>
<sequence length="98" mass="11846">MLNELDIKILIALYQMHLTYGNKLNFSELGFENYQHVAYHLNKLRNLDYIHFNENDVYHTGELNHEKYKNNVVMIWFEKIEIAFKGIEEVEKHFVNIT</sequence>
<organism evidence="1 2">
    <name type="scientific">Neobacillus massiliamazoniensis</name>
    <dbReference type="NCBI Taxonomy" id="1499688"/>
    <lineage>
        <taxon>Bacteria</taxon>
        <taxon>Bacillati</taxon>
        <taxon>Bacillota</taxon>
        <taxon>Bacilli</taxon>
        <taxon>Bacillales</taxon>
        <taxon>Bacillaceae</taxon>
        <taxon>Neobacillus</taxon>
    </lineage>
</organism>
<evidence type="ECO:0000313" key="2">
    <source>
        <dbReference type="Proteomes" id="UP000199087"/>
    </source>
</evidence>
<dbReference type="Proteomes" id="UP000199087">
    <property type="component" value="Unassembled WGS sequence"/>
</dbReference>
<dbReference type="EMBL" id="CVRB01000003">
    <property type="protein sequence ID" value="CRK83316.1"/>
    <property type="molecule type" value="Genomic_DNA"/>
</dbReference>
<reference evidence="2" key="1">
    <citation type="submission" date="2015-05" db="EMBL/GenBank/DDBJ databases">
        <authorList>
            <person name="Urmite Genomes"/>
        </authorList>
    </citation>
    <scope>NUCLEOTIDE SEQUENCE [LARGE SCALE GENOMIC DNA]</scope>
    <source>
        <strain evidence="2">LF1</strain>
    </source>
</reference>
<accession>A0A0U1NZA9</accession>
<dbReference type="OrthoDB" id="6906799at2"/>
<dbReference type="AlphaFoldDB" id="A0A0U1NZA9"/>
<name>A0A0U1NZA9_9BACI</name>